<gene>
    <name evidence="2" type="ORF">JZ751_020715</name>
</gene>
<evidence type="ECO:0000313" key="3">
    <source>
        <dbReference type="Proteomes" id="UP000824540"/>
    </source>
</evidence>
<feature type="non-terminal residue" evidence="2">
    <location>
        <position position="1"/>
    </location>
</feature>
<keyword evidence="3" id="KW-1185">Reference proteome</keyword>
<feature type="region of interest" description="Disordered" evidence="1">
    <location>
        <begin position="78"/>
        <end position="98"/>
    </location>
</feature>
<proteinExistence type="predicted"/>
<dbReference type="AlphaFoldDB" id="A0A8T2PN15"/>
<organism evidence="2 3">
    <name type="scientific">Albula glossodonta</name>
    <name type="common">roundjaw bonefish</name>
    <dbReference type="NCBI Taxonomy" id="121402"/>
    <lineage>
        <taxon>Eukaryota</taxon>
        <taxon>Metazoa</taxon>
        <taxon>Chordata</taxon>
        <taxon>Craniata</taxon>
        <taxon>Vertebrata</taxon>
        <taxon>Euteleostomi</taxon>
        <taxon>Actinopterygii</taxon>
        <taxon>Neopterygii</taxon>
        <taxon>Teleostei</taxon>
        <taxon>Albuliformes</taxon>
        <taxon>Albulidae</taxon>
        <taxon>Albula</taxon>
    </lineage>
</organism>
<feature type="non-terminal residue" evidence="2">
    <location>
        <position position="125"/>
    </location>
</feature>
<accession>A0A8T2PN15</accession>
<protein>
    <submittedName>
        <fullName evidence="2">Uncharacterized protein</fullName>
    </submittedName>
</protein>
<reference evidence="2" key="1">
    <citation type="thesis" date="2021" institute="BYU ScholarsArchive" country="Provo, UT, USA">
        <title>Applications of and Algorithms for Genome Assembly and Genomic Analyses with an Emphasis on Marine Teleosts.</title>
        <authorList>
            <person name="Pickett B.D."/>
        </authorList>
    </citation>
    <scope>NUCLEOTIDE SEQUENCE</scope>
    <source>
        <strain evidence="2">HI-2016</strain>
    </source>
</reference>
<feature type="compositionally biased region" description="Basic and acidic residues" evidence="1">
    <location>
        <begin position="80"/>
        <end position="91"/>
    </location>
</feature>
<name>A0A8T2PN15_9TELE</name>
<dbReference type="EMBL" id="JAFBMS010000005">
    <property type="protein sequence ID" value="KAG9352302.1"/>
    <property type="molecule type" value="Genomic_DNA"/>
</dbReference>
<comment type="caution">
    <text evidence="2">The sequence shown here is derived from an EMBL/GenBank/DDBJ whole genome shotgun (WGS) entry which is preliminary data.</text>
</comment>
<evidence type="ECO:0000313" key="2">
    <source>
        <dbReference type="EMBL" id="KAG9352302.1"/>
    </source>
</evidence>
<dbReference type="Proteomes" id="UP000824540">
    <property type="component" value="Unassembled WGS sequence"/>
</dbReference>
<sequence>LQRQVRDCSLALQAQGADSGERCSPITRSLRVQPWPCARTHGNAPHAHIVNQRHIDERLVLCCSLVYANGCHGLSGGMGRWDEKPESEAKRPPPPTPYPSLGILLLKHSCWERQQRCMALINTSH</sequence>
<evidence type="ECO:0000256" key="1">
    <source>
        <dbReference type="SAM" id="MobiDB-lite"/>
    </source>
</evidence>